<keyword evidence="4" id="KW-0949">S-adenosyl-L-methionine</keyword>
<evidence type="ECO:0000259" key="10">
    <source>
        <dbReference type="PROSITE" id="PS50926"/>
    </source>
</evidence>
<organism evidence="13 14">
    <name type="scientific">Hyalella azteca</name>
    <name type="common">Amphipod</name>
    <dbReference type="NCBI Taxonomy" id="294128"/>
    <lineage>
        <taxon>Eukaryota</taxon>
        <taxon>Metazoa</taxon>
        <taxon>Ecdysozoa</taxon>
        <taxon>Arthropoda</taxon>
        <taxon>Crustacea</taxon>
        <taxon>Multicrustacea</taxon>
        <taxon>Malacostraca</taxon>
        <taxon>Eumalacostraca</taxon>
        <taxon>Peracarida</taxon>
        <taxon>Amphipoda</taxon>
        <taxon>Senticaudata</taxon>
        <taxon>Talitrida</taxon>
        <taxon>Talitroidea</taxon>
        <taxon>Hyalellidae</taxon>
        <taxon>Hyalella</taxon>
    </lineage>
</organism>
<dbReference type="GeneID" id="108669109"/>
<dbReference type="PANTHER" id="PTHR43020:SF2">
    <property type="entry name" value="MITOCHONDRIAL TRNA METHYLTHIOTRANSFERASE CDK5RAP1"/>
    <property type="match status" value="1"/>
</dbReference>
<dbReference type="InterPro" id="IPR038135">
    <property type="entry name" value="Methylthiotransferase_N_sf"/>
</dbReference>
<keyword evidence="7" id="KW-0411">Iron-sulfur</keyword>
<dbReference type="KEGG" id="hazt:108669109"/>
<dbReference type="SUPFAM" id="SSF102114">
    <property type="entry name" value="Radical SAM enzymes"/>
    <property type="match status" value="1"/>
</dbReference>
<dbReference type="InterPro" id="IPR023404">
    <property type="entry name" value="rSAM_horseshoe"/>
</dbReference>
<name>A0A8B7NE50_HYAAZ</name>
<evidence type="ECO:0000259" key="12">
    <source>
        <dbReference type="PROSITE" id="PS51918"/>
    </source>
</evidence>
<evidence type="ECO:0000256" key="7">
    <source>
        <dbReference type="ARBA" id="ARBA00023014"/>
    </source>
</evidence>
<comment type="function">
    <text evidence="8">Potential regulator of CDK5 activity.</text>
</comment>
<dbReference type="GO" id="GO:0051539">
    <property type="term" value="F:4 iron, 4 sulfur cluster binding"/>
    <property type="evidence" value="ECO:0007669"/>
    <property type="project" value="UniProtKB-KW"/>
</dbReference>
<evidence type="ECO:0000256" key="4">
    <source>
        <dbReference type="ARBA" id="ARBA00022691"/>
    </source>
</evidence>
<dbReference type="PROSITE" id="PS51449">
    <property type="entry name" value="MTTASE_N"/>
    <property type="match status" value="1"/>
</dbReference>
<dbReference type="PROSITE" id="PS50926">
    <property type="entry name" value="TRAM"/>
    <property type="match status" value="1"/>
</dbReference>
<proteinExistence type="inferred from homology"/>
<reference evidence="14" key="1">
    <citation type="submission" date="2025-08" db="UniProtKB">
        <authorList>
            <consortium name="RefSeq"/>
        </authorList>
    </citation>
    <scope>IDENTIFICATION</scope>
    <source>
        <tissue evidence="14">Whole organism</tissue>
    </source>
</reference>
<dbReference type="InterPro" id="IPR007197">
    <property type="entry name" value="rSAM"/>
</dbReference>
<dbReference type="GO" id="GO:0046872">
    <property type="term" value="F:metal ion binding"/>
    <property type="evidence" value="ECO:0007669"/>
    <property type="project" value="UniProtKB-KW"/>
</dbReference>
<evidence type="ECO:0000256" key="8">
    <source>
        <dbReference type="ARBA" id="ARBA00053923"/>
    </source>
</evidence>
<evidence type="ECO:0000256" key="1">
    <source>
        <dbReference type="ARBA" id="ARBA00001966"/>
    </source>
</evidence>
<dbReference type="Pfam" id="PF04055">
    <property type="entry name" value="Radical_SAM"/>
    <property type="match status" value="1"/>
</dbReference>
<dbReference type="GO" id="GO:0005829">
    <property type="term" value="C:cytosol"/>
    <property type="evidence" value="ECO:0007669"/>
    <property type="project" value="TreeGrafter"/>
</dbReference>
<dbReference type="PANTHER" id="PTHR43020">
    <property type="entry name" value="CDK5 REGULATORY SUBUNIT-ASSOCIATED PROTEIN 1"/>
    <property type="match status" value="1"/>
</dbReference>
<dbReference type="GO" id="GO:0080090">
    <property type="term" value="P:regulation of primary metabolic process"/>
    <property type="evidence" value="ECO:0007669"/>
    <property type="project" value="UniProtKB-ARBA"/>
</dbReference>
<evidence type="ECO:0000256" key="6">
    <source>
        <dbReference type="ARBA" id="ARBA00023004"/>
    </source>
</evidence>
<dbReference type="Pfam" id="PF01938">
    <property type="entry name" value="TRAM"/>
    <property type="match status" value="1"/>
</dbReference>
<comment type="similarity">
    <text evidence="2">Belongs to the methylthiotransferase family. MiaB subfamily.</text>
</comment>
<dbReference type="FunFam" id="3.40.50.12160:FF:000003">
    <property type="entry name" value="CDK5 regulatory subunit-associated protein 1"/>
    <property type="match status" value="1"/>
</dbReference>
<keyword evidence="6" id="KW-0408">Iron</keyword>
<dbReference type="GO" id="GO:0060255">
    <property type="term" value="P:regulation of macromolecule metabolic process"/>
    <property type="evidence" value="ECO:0007669"/>
    <property type="project" value="UniProtKB-ARBA"/>
</dbReference>
<dbReference type="PROSITE" id="PS51918">
    <property type="entry name" value="RADICAL_SAM"/>
    <property type="match status" value="1"/>
</dbReference>
<evidence type="ECO:0000256" key="2">
    <source>
        <dbReference type="ARBA" id="ARBA00009815"/>
    </source>
</evidence>
<evidence type="ECO:0000313" key="13">
    <source>
        <dbReference type="Proteomes" id="UP000694843"/>
    </source>
</evidence>
<dbReference type="OrthoDB" id="190098at2759"/>
<dbReference type="InterPro" id="IPR005839">
    <property type="entry name" value="Methylthiotransferase"/>
</dbReference>
<dbReference type="InterPro" id="IPR002792">
    <property type="entry name" value="TRAM_dom"/>
</dbReference>
<dbReference type="SFLD" id="SFLDG01082">
    <property type="entry name" value="B12-binding_domain_containing"/>
    <property type="match status" value="1"/>
</dbReference>
<dbReference type="Pfam" id="PF00919">
    <property type="entry name" value="UPF0004"/>
    <property type="match status" value="1"/>
</dbReference>
<dbReference type="OMA" id="CEHFHIP"/>
<dbReference type="SFLD" id="SFLDF00413">
    <property type="entry name" value="CDK5RAP1"/>
    <property type="match status" value="1"/>
</dbReference>
<evidence type="ECO:0000256" key="9">
    <source>
        <dbReference type="ARBA" id="ARBA00074452"/>
    </source>
</evidence>
<feature type="domain" description="Radical SAM core" evidence="12">
    <location>
        <begin position="247"/>
        <end position="508"/>
    </location>
</feature>
<evidence type="ECO:0000259" key="11">
    <source>
        <dbReference type="PROSITE" id="PS51449"/>
    </source>
</evidence>
<dbReference type="NCBIfam" id="TIGR00089">
    <property type="entry name" value="MiaB/RimO family radical SAM methylthiotransferase"/>
    <property type="match status" value="1"/>
</dbReference>
<comment type="cofactor">
    <cofactor evidence="1">
        <name>[4Fe-4S] cluster</name>
        <dbReference type="ChEBI" id="CHEBI:49883"/>
    </cofactor>
</comment>
<dbReference type="SMART" id="SM00729">
    <property type="entry name" value="Elp3"/>
    <property type="match status" value="1"/>
</dbReference>
<feature type="domain" description="TRAM" evidence="10">
    <location>
        <begin position="511"/>
        <end position="587"/>
    </location>
</feature>
<keyword evidence="3" id="KW-0004">4Fe-4S</keyword>
<dbReference type="SFLD" id="SFLDS00029">
    <property type="entry name" value="Radical_SAM"/>
    <property type="match status" value="1"/>
</dbReference>
<protein>
    <recommendedName>
        <fullName evidence="9">CDK5RAP1-like protein</fullName>
    </recommendedName>
</protein>
<evidence type="ECO:0000256" key="5">
    <source>
        <dbReference type="ARBA" id="ARBA00022723"/>
    </source>
</evidence>
<keyword evidence="5" id="KW-0479">Metal-binding</keyword>
<dbReference type="InterPro" id="IPR006638">
    <property type="entry name" value="Elp3/MiaA/NifB-like_rSAM"/>
</dbReference>
<feature type="domain" description="MTTase N-terminal" evidence="11">
    <location>
        <begin position="101"/>
        <end position="223"/>
    </location>
</feature>
<dbReference type="RefSeq" id="XP_018011887.1">
    <property type="nucleotide sequence ID" value="XM_018156398.2"/>
</dbReference>
<evidence type="ECO:0000313" key="14">
    <source>
        <dbReference type="RefSeq" id="XP_018011887.1"/>
    </source>
</evidence>
<dbReference type="AlphaFoldDB" id="A0A8B7NE50"/>
<dbReference type="SFLD" id="SFLDG01061">
    <property type="entry name" value="methylthiotransferase"/>
    <property type="match status" value="1"/>
</dbReference>
<keyword evidence="13" id="KW-1185">Reference proteome</keyword>
<dbReference type="FunFam" id="3.80.30.20:FF:000003">
    <property type="entry name" value="CDK5 regulatory subunit-associated protein 1"/>
    <property type="match status" value="1"/>
</dbReference>
<dbReference type="GO" id="GO:0005739">
    <property type="term" value="C:mitochondrion"/>
    <property type="evidence" value="ECO:0007669"/>
    <property type="project" value="TreeGrafter"/>
</dbReference>
<dbReference type="InterPro" id="IPR058240">
    <property type="entry name" value="rSAM_sf"/>
</dbReference>
<dbReference type="Gene3D" id="3.40.50.12160">
    <property type="entry name" value="Methylthiotransferase, N-terminal domain"/>
    <property type="match status" value="1"/>
</dbReference>
<dbReference type="InterPro" id="IPR013848">
    <property type="entry name" value="Methylthiotransferase_N"/>
</dbReference>
<gene>
    <name evidence="14" type="primary">LOC108669109</name>
</gene>
<dbReference type="SFLD" id="SFLDF00273">
    <property type="entry name" value="(dimethylallyl)adenosine_tRNA"/>
    <property type="match status" value="1"/>
</dbReference>
<dbReference type="InterPro" id="IPR006463">
    <property type="entry name" value="MiaB_methiolase"/>
</dbReference>
<accession>A0A8B7NE50</accession>
<sequence length="596" mass="67152">MMMQRANLFYCCHRKSIALKFVPTLIKMNGISISHFLNDDKKVGIVHQSTSSSSTTKSLPQGPGFEHFLNNAPQNYQPSKHLLEKISHPYVHIEDISGHGRKVCFQVHGCQMNVSDVEVTWSVLKSVGYEKTEILDEADVILVMTCAIRAGAEQKIWNKLRNYQLLKKRRAKSLNPIPVKIGILGCMAERLKKDILDQDKEIDLVMGPDSYRDLPRLLALTQSGERTVNVLLSQEETYADIMPVSLAQNKISAFVSIMRGCDNMCSYCIVPFTRGRERSRPIESIMNEVRALSDQGVKEITLLGQNVNSYCDMSQTTHAGINLSSQEQASAAISKGFKTIYKPKKGGLRFSSLLDEVSKIDPNIRIRFTSPHPKDFPDKVLELIRDRKNICSQLHLPAQAGSSRILEIMRRGYTREAYLELVQHIRSVIPNVALSSDFIAGFCSETEEEFQETLSLMEAVKYHFCYVFPYSLREKTPAHRDLKDDVPSEEKAMRMARLTDAFRRHALQWNQKQVGQRQLVLVEGCSKRSKLHLAGRNDSNTKVIFPDVPVPDALQSDSPSRSPCPGDYVEVEISDASSQVLHARPLLITSLQAACV</sequence>
<dbReference type="Gene3D" id="3.80.30.20">
    <property type="entry name" value="tm_1862 like domain"/>
    <property type="match status" value="1"/>
</dbReference>
<dbReference type="InterPro" id="IPR020612">
    <property type="entry name" value="Methylthiotransferase_CS"/>
</dbReference>
<dbReference type="PROSITE" id="PS01278">
    <property type="entry name" value="MTTASE_RADICAL"/>
    <property type="match status" value="1"/>
</dbReference>
<dbReference type="GO" id="GO:0035597">
    <property type="term" value="F:tRNA-2-methylthio-N(6)-dimethylallyladenosine(37) synthase activity"/>
    <property type="evidence" value="ECO:0007669"/>
    <property type="project" value="TreeGrafter"/>
</dbReference>
<dbReference type="Proteomes" id="UP000694843">
    <property type="component" value="Unplaced"/>
</dbReference>
<evidence type="ECO:0000256" key="3">
    <source>
        <dbReference type="ARBA" id="ARBA00022485"/>
    </source>
</evidence>